<dbReference type="PROSITE" id="PS00108">
    <property type="entry name" value="PROTEIN_KINASE_ST"/>
    <property type="match status" value="1"/>
</dbReference>
<dbReference type="Gene3D" id="1.10.510.10">
    <property type="entry name" value="Transferase(Phosphotransferase) domain 1"/>
    <property type="match status" value="1"/>
</dbReference>
<comment type="catalytic activity">
    <reaction evidence="7">
        <text>L-threonyl-[protein] + ATP = O-phospho-L-threonyl-[protein] + ADP + H(+)</text>
        <dbReference type="Rhea" id="RHEA:46608"/>
        <dbReference type="Rhea" id="RHEA-COMP:11060"/>
        <dbReference type="Rhea" id="RHEA-COMP:11605"/>
        <dbReference type="ChEBI" id="CHEBI:15378"/>
        <dbReference type="ChEBI" id="CHEBI:30013"/>
        <dbReference type="ChEBI" id="CHEBI:30616"/>
        <dbReference type="ChEBI" id="CHEBI:61977"/>
        <dbReference type="ChEBI" id="CHEBI:456216"/>
        <dbReference type="EC" id="2.7.11.1"/>
    </reaction>
</comment>
<evidence type="ECO:0000256" key="10">
    <source>
        <dbReference type="RuleBase" id="RU000304"/>
    </source>
</evidence>
<evidence type="ECO:0000256" key="1">
    <source>
        <dbReference type="ARBA" id="ARBA00012513"/>
    </source>
</evidence>
<dbReference type="PANTHER" id="PTHR44899:SF10">
    <property type="entry name" value="NIMA-RELATED KINASE 2"/>
    <property type="match status" value="1"/>
</dbReference>
<dbReference type="PANTHER" id="PTHR44899">
    <property type="entry name" value="CAMK FAMILY PROTEIN KINASE"/>
    <property type="match status" value="1"/>
</dbReference>
<dbReference type="InterPro" id="IPR011009">
    <property type="entry name" value="Kinase-like_dom_sf"/>
</dbReference>
<organism evidence="13 14">
    <name type="scientific">Aduncisulcus paluster</name>
    <dbReference type="NCBI Taxonomy" id="2918883"/>
    <lineage>
        <taxon>Eukaryota</taxon>
        <taxon>Metamonada</taxon>
        <taxon>Carpediemonas-like organisms</taxon>
        <taxon>Aduncisulcus</taxon>
    </lineage>
</organism>
<keyword evidence="3" id="KW-0808">Transferase</keyword>
<feature type="binding site" evidence="9">
    <location>
        <position position="37"/>
    </location>
    <ligand>
        <name>ATP</name>
        <dbReference type="ChEBI" id="CHEBI:30616"/>
    </ligand>
</feature>
<dbReference type="Gene3D" id="3.30.200.20">
    <property type="entry name" value="Phosphorylase Kinase, domain 1"/>
    <property type="match status" value="1"/>
</dbReference>
<keyword evidence="6 9" id="KW-0067">ATP-binding</keyword>
<dbReference type="InterPro" id="IPR000719">
    <property type="entry name" value="Prot_kinase_dom"/>
</dbReference>
<evidence type="ECO:0000256" key="9">
    <source>
        <dbReference type="PROSITE-ProRule" id="PRU10141"/>
    </source>
</evidence>
<evidence type="ECO:0000256" key="8">
    <source>
        <dbReference type="ARBA" id="ARBA00048679"/>
    </source>
</evidence>
<dbReference type="InterPro" id="IPR008271">
    <property type="entry name" value="Ser/Thr_kinase_AS"/>
</dbReference>
<evidence type="ECO:0000256" key="3">
    <source>
        <dbReference type="ARBA" id="ARBA00022679"/>
    </source>
</evidence>
<dbReference type="EC" id="2.7.11.1" evidence="1"/>
<evidence type="ECO:0000313" key="13">
    <source>
        <dbReference type="EMBL" id="GKT32900.1"/>
    </source>
</evidence>
<keyword evidence="4 9" id="KW-0547">Nucleotide-binding</keyword>
<dbReference type="Proteomes" id="UP001057375">
    <property type="component" value="Unassembled WGS sequence"/>
</dbReference>
<evidence type="ECO:0000256" key="2">
    <source>
        <dbReference type="ARBA" id="ARBA00022527"/>
    </source>
</evidence>
<keyword evidence="14" id="KW-1185">Reference proteome</keyword>
<dbReference type="SMART" id="SM00220">
    <property type="entry name" value="S_TKc"/>
    <property type="match status" value="1"/>
</dbReference>
<dbReference type="SUPFAM" id="SSF56112">
    <property type="entry name" value="Protein kinase-like (PK-like)"/>
    <property type="match status" value="1"/>
</dbReference>
<evidence type="ECO:0000313" key="14">
    <source>
        <dbReference type="Proteomes" id="UP001057375"/>
    </source>
</evidence>
<sequence>MSLIAGKYEELETLGRGTYGTVYKVECTRTKRIYACKSINYGRMNDKEKELLVSEVNILRELDHPHIVQYVDRHIEKEKTKLYIIMEFCGGGDLALYIKNHRAKRQYVKEDRIWNVFIQVLMALYECHHHKPKKVLHRDLKPGNIMLDEDGKIKIADFGLARTLGQESLAKTTVGTPLYMAPEQIGRSSYDEKCDVWALGCVLYELAALSPPFTAKTTDSLHAKIRLGKYAPIPPKVYSHPLITIIDKMLCKSPQRRPTIGELLRDPTVQPYYKEYKMYDRGVEVKSQEDLFKKEEAALKRERELIESEKRELSRMKEELMRRAADLDRREAIARKNGL</sequence>
<name>A0ABQ5KK68_9EUKA</name>
<dbReference type="PROSITE" id="PS50011">
    <property type="entry name" value="PROTEIN_KINASE_DOM"/>
    <property type="match status" value="1"/>
</dbReference>
<evidence type="ECO:0000256" key="11">
    <source>
        <dbReference type="SAM" id="Coils"/>
    </source>
</evidence>
<evidence type="ECO:0000256" key="7">
    <source>
        <dbReference type="ARBA" id="ARBA00047899"/>
    </source>
</evidence>
<comment type="caution">
    <text evidence="13">The sequence shown here is derived from an EMBL/GenBank/DDBJ whole genome shotgun (WGS) entry which is preliminary data.</text>
</comment>
<evidence type="ECO:0000256" key="5">
    <source>
        <dbReference type="ARBA" id="ARBA00022777"/>
    </source>
</evidence>
<reference evidence="13" key="1">
    <citation type="submission" date="2022-03" db="EMBL/GenBank/DDBJ databases">
        <title>Draft genome sequence of Aduncisulcus paluster, a free-living microaerophilic Fornicata.</title>
        <authorList>
            <person name="Yuyama I."/>
            <person name="Kume K."/>
            <person name="Tamura T."/>
            <person name="Inagaki Y."/>
            <person name="Hashimoto T."/>
        </authorList>
    </citation>
    <scope>NUCLEOTIDE SEQUENCE</scope>
    <source>
        <strain evidence="13">NY0171</strain>
    </source>
</reference>
<feature type="coiled-coil region" evidence="11">
    <location>
        <begin position="292"/>
        <end position="337"/>
    </location>
</feature>
<dbReference type="Pfam" id="PF00069">
    <property type="entry name" value="Pkinase"/>
    <property type="match status" value="1"/>
</dbReference>
<accession>A0ABQ5KK68</accession>
<gene>
    <name evidence="13" type="ORF">ADUPG1_006947</name>
</gene>
<dbReference type="CDD" id="cd08217">
    <property type="entry name" value="STKc_Nek2"/>
    <property type="match status" value="1"/>
</dbReference>
<protein>
    <recommendedName>
        <fullName evidence="1">non-specific serine/threonine protein kinase</fullName>
        <ecNumber evidence="1">2.7.11.1</ecNumber>
    </recommendedName>
</protein>
<dbReference type="PROSITE" id="PS00107">
    <property type="entry name" value="PROTEIN_KINASE_ATP"/>
    <property type="match status" value="1"/>
</dbReference>
<comment type="catalytic activity">
    <reaction evidence="8">
        <text>L-seryl-[protein] + ATP = O-phospho-L-seryl-[protein] + ADP + H(+)</text>
        <dbReference type="Rhea" id="RHEA:17989"/>
        <dbReference type="Rhea" id="RHEA-COMP:9863"/>
        <dbReference type="Rhea" id="RHEA-COMP:11604"/>
        <dbReference type="ChEBI" id="CHEBI:15378"/>
        <dbReference type="ChEBI" id="CHEBI:29999"/>
        <dbReference type="ChEBI" id="CHEBI:30616"/>
        <dbReference type="ChEBI" id="CHEBI:83421"/>
        <dbReference type="ChEBI" id="CHEBI:456216"/>
        <dbReference type="EC" id="2.7.11.1"/>
    </reaction>
</comment>
<keyword evidence="11" id="KW-0175">Coiled coil</keyword>
<keyword evidence="2 10" id="KW-0723">Serine/threonine-protein kinase</keyword>
<dbReference type="InterPro" id="IPR017441">
    <property type="entry name" value="Protein_kinase_ATP_BS"/>
</dbReference>
<evidence type="ECO:0000259" key="12">
    <source>
        <dbReference type="PROSITE" id="PS50011"/>
    </source>
</evidence>
<dbReference type="EMBL" id="BQXS01010082">
    <property type="protein sequence ID" value="GKT32900.1"/>
    <property type="molecule type" value="Genomic_DNA"/>
</dbReference>
<dbReference type="InterPro" id="IPR051131">
    <property type="entry name" value="NEK_Ser/Thr_kinase_NIMA"/>
</dbReference>
<feature type="domain" description="Protein kinase" evidence="12">
    <location>
        <begin position="8"/>
        <end position="273"/>
    </location>
</feature>
<dbReference type="GO" id="GO:0016301">
    <property type="term" value="F:kinase activity"/>
    <property type="evidence" value="ECO:0007669"/>
    <property type="project" value="UniProtKB-KW"/>
</dbReference>
<evidence type="ECO:0000256" key="6">
    <source>
        <dbReference type="ARBA" id="ARBA00022840"/>
    </source>
</evidence>
<keyword evidence="5 13" id="KW-0418">Kinase</keyword>
<evidence type="ECO:0000256" key="4">
    <source>
        <dbReference type="ARBA" id="ARBA00022741"/>
    </source>
</evidence>
<proteinExistence type="inferred from homology"/>
<comment type="similarity">
    <text evidence="10">Belongs to the protein kinase superfamily.</text>
</comment>